<evidence type="ECO:0000313" key="2">
    <source>
        <dbReference type="Proteomes" id="UP000612055"/>
    </source>
</evidence>
<gene>
    <name evidence="1" type="ORF">HYH03_003659</name>
</gene>
<evidence type="ECO:0000313" key="1">
    <source>
        <dbReference type="EMBL" id="KAG2498400.1"/>
    </source>
</evidence>
<comment type="caution">
    <text evidence="1">The sequence shown here is derived from an EMBL/GenBank/DDBJ whole genome shotgun (WGS) entry which is preliminary data.</text>
</comment>
<proteinExistence type="predicted"/>
<dbReference type="EMBL" id="JAEHOE010000010">
    <property type="protein sequence ID" value="KAG2498400.1"/>
    <property type="molecule type" value="Genomic_DNA"/>
</dbReference>
<reference evidence="1" key="1">
    <citation type="journal article" date="2020" name="bioRxiv">
        <title>Comparative genomics of Chlamydomonas.</title>
        <authorList>
            <person name="Craig R.J."/>
            <person name="Hasan A.R."/>
            <person name="Ness R.W."/>
            <person name="Keightley P.D."/>
        </authorList>
    </citation>
    <scope>NUCLEOTIDE SEQUENCE</scope>
    <source>
        <strain evidence="1">CCAP 11/70</strain>
    </source>
</reference>
<keyword evidence="2" id="KW-1185">Reference proteome</keyword>
<accession>A0A836C346</accession>
<organism evidence="1 2">
    <name type="scientific">Edaphochlamys debaryana</name>
    <dbReference type="NCBI Taxonomy" id="47281"/>
    <lineage>
        <taxon>Eukaryota</taxon>
        <taxon>Viridiplantae</taxon>
        <taxon>Chlorophyta</taxon>
        <taxon>core chlorophytes</taxon>
        <taxon>Chlorophyceae</taxon>
        <taxon>CS clade</taxon>
        <taxon>Chlamydomonadales</taxon>
        <taxon>Chlamydomonadales incertae sedis</taxon>
        <taxon>Edaphochlamys</taxon>
    </lineage>
</organism>
<sequence>MRWFDFFKSCGMKCTLRVPSCVNAEVGESSICVTSNGIKFNVIVKSGTDNTPRSLYTYARLLKDKIPRLYLVVDTPIFYGDAERDLWEDKLYLDSDNKVPVLGVLVWDHGVCDAPNSGEAAAEVGGAEAVEAAETTEAAGEAAAAEAVWAQLLRYPAPDEEADDGQYRMSAVQLVEEHGKFMLIWAERESEFWLYSDGFRPVYRPSGYEAMPKGKSWRDQVGVWRDPRRIWQGVCGPPPHPAGGGMYYT</sequence>
<name>A0A836C346_9CHLO</name>
<protein>
    <submittedName>
        <fullName evidence="1">Uncharacterized protein</fullName>
    </submittedName>
</protein>
<dbReference type="AlphaFoldDB" id="A0A836C346"/>
<dbReference type="Proteomes" id="UP000612055">
    <property type="component" value="Unassembled WGS sequence"/>
</dbReference>